<accession>I3S095</accession>
<dbReference type="Gene3D" id="2.60.120.330">
    <property type="entry name" value="B-lactam Antibiotic, Isopenicillin N Synthase, Chain"/>
    <property type="match status" value="1"/>
</dbReference>
<dbReference type="InterPro" id="IPR026992">
    <property type="entry name" value="DIOX_N"/>
</dbReference>
<keyword evidence="1" id="KW-0479">Metal-binding</keyword>
<evidence type="ECO:0000259" key="4">
    <source>
        <dbReference type="Pfam" id="PF14226"/>
    </source>
</evidence>
<keyword evidence="2" id="KW-0847">Vitamin C</keyword>
<organism evidence="5">
    <name type="scientific">Lotus japonicus</name>
    <name type="common">Lotus corniculatus var. japonicus</name>
    <dbReference type="NCBI Taxonomy" id="34305"/>
    <lineage>
        <taxon>Eukaryota</taxon>
        <taxon>Viridiplantae</taxon>
        <taxon>Streptophyta</taxon>
        <taxon>Embryophyta</taxon>
        <taxon>Tracheophyta</taxon>
        <taxon>Spermatophyta</taxon>
        <taxon>Magnoliopsida</taxon>
        <taxon>eudicotyledons</taxon>
        <taxon>Gunneridae</taxon>
        <taxon>Pentapetalae</taxon>
        <taxon>rosids</taxon>
        <taxon>fabids</taxon>
        <taxon>Fabales</taxon>
        <taxon>Fabaceae</taxon>
        <taxon>Papilionoideae</taxon>
        <taxon>50 kb inversion clade</taxon>
        <taxon>NPAAA clade</taxon>
        <taxon>Hologalegina</taxon>
        <taxon>robinioid clade</taxon>
        <taxon>Loteae</taxon>
        <taxon>Lotus</taxon>
    </lineage>
</organism>
<dbReference type="InterPro" id="IPR027443">
    <property type="entry name" value="IPNS-like_sf"/>
</dbReference>
<dbReference type="SUPFAM" id="SSF51197">
    <property type="entry name" value="Clavaminate synthase-like"/>
    <property type="match status" value="1"/>
</dbReference>
<evidence type="ECO:0000256" key="3">
    <source>
        <dbReference type="ARBA" id="ARBA00023004"/>
    </source>
</evidence>
<dbReference type="PANTHER" id="PTHR47991">
    <property type="entry name" value="OXOGLUTARATE/IRON-DEPENDENT DIOXYGENASE"/>
    <property type="match status" value="1"/>
</dbReference>
<dbReference type="GO" id="GO:0046872">
    <property type="term" value="F:metal ion binding"/>
    <property type="evidence" value="ECO:0007669"/>
    <property type="project" value="UniProtKB-KW"/>
</dbReference>
<dbReference type="Pfam" id="PF14226">
    <property type="entry name" value="DIOX_N"/>
    <property type="match status" value="1"/>
</dbReference>
<evidence type="ECO:0000313" key="5">
    <source>
        <dbReference type="EMBL" id="AFK33687.1"/>
    </source>
</evidence>
<keyword evidence="3" id="KW-0408">Iron</keyword>
<proteinExistence type="evidence at transcript level"/>
<dbReference type="GO" id="GO:0031418">
    <property type="term" value="F:L-ascorbic acid binding"/>
    <property type="evidence" value="ECO:0007669"/>
    <property type="project" value="UniProtKB-KW"/>
</dbReference>
<evidence type="ECO:0000256" key="1">
    <source>
        <dbReference type="ARBA" id="ARBA00022723"/>
    </source>
</evidence>
<name>I3S095_LOTJA</name>
<dbReference type="EMBL" id="BT133892">
    <property type="protein sequence ID" value="AFK33687.1"/>
    <property type="molecule type" value="mRNA"/>
</dbReference>
<sequence length="113" mass="13242">MEATPLAVPFVQELAKEKLTRVPERYVRLHNERPALYNSSTTPLPLPIIDLSKLLSKDHKVPELERLHQACKEWGFFQLINHGVNTSLLEDVKRGVQEFFHLPKEEKKKFEQR</sequence>
<protein>
    <recommendedName>
        <fullName evidence="4">Non-haem dioxygenase N-terminal domain-containing protein</fullName>
    </recommendedName>
</protein>
<evidence type="ECO:0000256" key="2">
    <source>
        <dbReference type="ARBA" id="ARBA00022896"/>
    </source>
</evidence>
<reference evidence="5" key="1">
    <citation type="submission" date="2012-05" db="EMBL/GenBank/DDBJ databases">
        <authorList>
            <person name="Krishnakumar V."/>
            <person name="Cheung F."/>
            <person name="Xiao Y."/>
            <person name="Chan A."/>
            <person name="Moskal W.A."/>
            <person name="Town C.D."/>
        </authorList>
    </citation>
    <scope>NUCLEOTIDE SEQUENCE</scope>
</reference>
<dbReference type="InterPro" id="IPR050295">
    <property type="entry name" value="Plant_2OG-oxidoreductases"/>
</dbReference>
<dbReference type="AlphaFoldDB" id="I3S095"/>
<feature type="domain" description="Non-haem dioxygenase N-terminal" evidence="4">
    <location>
        <begin position="46"/>
        <end position="111"/>
    </location>
</feature>